<reference evidence="2" key="2">
    <citation type="submission" date="2023-06" db="EMBL/GenBank/DDBJ databases">
        <authorList>
            <person name="Ma L."/>
            <person name="Liu K.-W."/>
            <person name="Li Z."/>
            <person name="Hsiao Y.-Y."/>
            <person name="Qi Y."/>
            <person name="Fu T."/>
            <person name="Tang G."/>
            <person name="Zhang D."/>
            <person name="Sun W.-H."/>
            <person name="Liu D.-K."/>
            <person name="Li Y."/>
            <person name="Chen G.-Z."/>
            <person name="Liu X.-D."/>
            <person name="Liao X.-Y."/>
            <person name="Jiang Y.-T."/>
            <person name="Yu X."/>
            <person name="Hao Y."/>
            <person name="Huang J."/>
            <person name="Zhao X.-W."/>
            <person name="Ke S."/>
            <person name="Chen Y.-Y."/>
            <person name="Wu W.-L."/>
            <person name="Hsu J.-L."/>
            <person name="Lin Y.-F."/>
            <person name="Huang M.-D."/>
            <person name="Li C.-Y."/>
            <person name="Huang L."/>
            <person name="Wang Z.-W."/>
            <person name="Zhao X."/>
            <person name="Zhong W.-Y."/>
            <person name="Peng D.-H."/>
            <person name="Ahmad S."/>
            <person name="Lan S."/>
            <person name="Zhang J.-S."/>
            <person name="Tsai W.-C."/>
            <person name="Van De Peer Y."/>
            <person name="Liu Z.-J."/>
        </authorList>
    </citation>
    <scope>NUCLEOTIDE SEQUENCE</scope>
    <source>
        <strain evidence="2">CP</strain>
        <tissue evidence="2">Leaves</tissue>
    </source>
</reference>
<evidence type="ECO:0000313" key="3">
    <source>
        <dbReference type="Proteomes" id="UP001180020"/>
    </source>
</evidence>
<dbReference type="AlphaFoldDB" id="A0AAV9EFI6"/>
<dbReference type="GO" id="GO:0016036">
    <property type="term" value="P:cellular response to phosphate starvation"/>
    <property type="evidence" value="ECO:0007669"/>
    <property type="project" value="InterPro"/>
</dbReference>
<dbReference type="EMBL" id="JAUJYO010000007">
    <property type="protein sequence ID" value="KAK1312433.1"/>
    <property type="molecule type" value="Genomic_DNA"/>
</dbReference>
<accession>A0AAV9EFI6</accession>
<proteinExistence type="predicted"/>
<gene>
    <name evidence="2" type="primary">SPX1</name>
    <name evidence="2" type="ORF">QJS10_CPA07g00671</name>
</gene>
<reference evidence="2" key="1">
    <citation type="journal article" date="2023" name="Nat. Commun.">
        <title>Diploid and tetraploid genomes of Acorus and the evolution of monocots.</title>
        <authorList>
            <person name="Ma L."/>
            <person name="Liu K.W."/>
            <person name="Li Z."/>
            <person name="Hsiao Y.Y."/>
            <person name="Qi Y."/>
            <person name="Fu T."/>
            <person name="Tang G.D."/>
            <person name="Zhang D."/>
            <person name="Sun W.H."/>
            <person name="Liu D.K."/>
            <person name="Li Y."/>
            <person name="Chen G.Z."/>
            <person name="Liu X.D."/>
            <person name="Liao X.Y."/>
            <person name="Jiang Y.T."/>
            <person name="Yu X."/>
            <person name="Hao Y."/>
            <person name="Huang J."/>
            <person name="Zhao X.W."/>
            <person name="Ke S."/>
            <person name="Chen Y.Y."/>
            <person name="Wu W.L."/>
            <person name="Hsu J.L."/>
            <person name="Lin Y.F."/>
            <person name="Huang M.D."/>
            <person name="Li C.Y."/>
            <person name="Huang L."/>
            <person name="Wang Z.W."/>
            <person name="Zhao X."/>
            <person name="Zhong W.Y."/>
            <person name="Peng D.H."/>
            <person name="Ahmad S."/>
            <person name="Lan S."/>
            <person name="Zhang J.S."/>
            <person name="Tsai W.C."/>
            <person name="Van de Peer Y."/>
            <person name="Liu Z.J."/>
        </authorList>
    </citation>
    <scope>NUCLEOTIDE SEQUENCE</scope>
    <source>
        <strain evidence="2">CP</strain>
    </source>
</reference>
<sequence>MADEVQSSRLVKILKKYDKRTGALIRQSFIEKVLQQPFFTTDVLYLLVNKCASMLDSLLLLPSSSSSSSHDHPHPPPPPPRWE</sequence>
<organism evidence="2 3">
    <name type="scientific">Acorus calamus</name>
    <name type="common">Sweet flag</name>
    <dbReference type="NCBI Taxonomy" id="4465"/>
    <lineage>
        <taxon>Eukaryota</taxon>
        <taxon>Viridiplantae</taxon>
        <taxon>Streptophyta</taxon>
        <taxon>Embryophyta</taxon>
        <taxon>Tracheophyta</taxon>
        <taxon>Spermatophyta</taxon>
        <taxon>Magnoliopsida</taxon>
        <taxon>Liliopsida</taxon>
        <taxon>Acoraceae</taxon>
        <taxon>Acorus</taxon>
    </lineage>
</organism>
<dbReference type="PANTHER" id="PTHR45978">
    <property type="entry name" value="SPX DOMAIN-CONTAINING PROTEIN 3"/>
    <property type="match status" value="1"/>
</dbReference>
<feature type="region of interest" description="Disordered" evidence="1">
    <location>
        <begin position="63"/>
        <end position="83"/>
    </location>
</feature>
<comment type="caution">
    <text evidence="2">The sequence shown here is derived from an EMBL/GenBank/DDBJ whole genome shotgun (WGS) entry which is preliminary data.</text>
</comment>
<dbReference type="InterPro" id="IPR031142">
    <property type="entry name" value="SPX_prot"/>
</dbReference>
<keyword evidence="3" id="KW-1185">Reference proteome</keyword>
<evidence type="ECO:0000256" key="1">
    <source>
        <dbReference type="SAM" id="MobiDB-lite"/>
    </source>
</evidence>
<name>A0AAV9EFI6_ACOCL</name>
<evidence type="ECO:0000313" key="2">
    <source>
        <dbReference type="EMBL" id="KAK1312433.1"/>
    </source>
</evidence>
<dbReference type="PANTHER" id="PTHR45978:SF5">
    <property type="entry name" value="SPX DOMAIN-CONTAINING PROTEIN 2"/>
    <property type="match status" value="1"/>
</dbReference>
<dbReference type="Proteomes" id="UP001180020">
    <property type="component" value="Unassembled WGS sequence"/>
</dbReference>
<protein>
    <submittedName>
        <fullName evidence="2">SPX domain-containing protein 1</fullName>
    </submittedName>
</protein>